<organism evidence="1 2">
    <name type="scientific">Yersinia phage vB_Yru_GN1</name>
    <dbReference type="NCBI Taxonomy" id="3074381"/>
    <lineage>
        <taxon>Viruses</taxon>
        <taxon>Duplodnaviria</taxon>
        <taxon>Heunggongvirae</taxon>
        <taxon>Uroviricota</taxon>
        <taxon>Caudoviricetes</taxon>
        <taxon>Caudoviricetes incertae sedis</taxon>
        <taxon>Sepahanvirus</taxon>
        <taxon>Sepahanvirus vB-Yru-GN1</taxon>
    </lineage>
</organism>
<evidence type="ECO:0000313" key="1">
    <source>
        <dbReference type="EMBL" id="BES79915.1"/>
    </source>
</evidence>
<dbReference type="Proteomes" id="UP001304813">
    <property type="component" value="Segment"/>
</dbReference>
<keyword evidence="2" id="KW-1185">Reference proteome</keyword>
<reference evidence="1 2" key="1">
    <citation type="submission" date="2023-09" db="EMBL/GenBank/DDBJ databases">
        <title>Analysis of phage genome (vB_Yru_GN1) of the bacterium (Yersinia ruckeri).</title>
        <authorList>
            <person name="Ganjoor M.S."/>
            <person name="Bouzari M."/>
            <person name="Soleimani-Delfan A."/>
        </authorList>
    </citation>
    <scope>NUCLEOTIDE SEQUENCE [LARGE SCALE GENOMIC DNA]</scope>
    <source>
        <strain evidence="2">vB_Yru_GN1</strain>
    </source>
</reference>
<protein>
    <submittedName>
        <fullName evidence="1">dUTPase</fullName>
    </submittedName>
</protein>
<accession>A0AA86MGX6</accession>
<evidence type="ECO:0000313" key="2">
    <source>
        <dbReference type="Proteomes" id="UP001304813"/>
    </source>
</evidence>
<proteinExistence type="predicted"/>
<dbReference type="InterPro" id="IPR014871">
    <property type="entry name" value="dUTPase/dCTP_pyrophosphatase"/>
</dbReference>
<dbReference type="EMBL" id="LC779065">
    <property type="protein sequence ID" value="BES79915.1"/>
    <property type="molecule type" value="Genomic_DNA"/>
</dbReference>
<name>A0AA86MGX6_9CAUD</name>
<dbReference type="Pfam" id="PF08761">
    <property type="entry name" value="dUTPase_2"/>
    <property type="match status" value="1"/>
</dbReference>
<dbReference type="Gene3D" id="1.10.4010.10">
    <property type="entry name" value="Type II deoxyuridine triphosphatase"/>
    <property type="match status" value="1"/>
</dbReference>
<dbReference type="SUPFAM" id="SSF101386">
    <property type="entry name" value="all-alpha NTP pyrophosphatases"/>
    <property type="match status" value="1"/>
</dbReference>
<sequence length="265" mass="30678">MSQKVDKTKQESLSFFQDKIQGLQLIISSMLKTQHENNVLTKGPEYLLMHLDWTDAIFVESAELIDSTAYKWWKKQDLDLENCKTELVDIWHFLMSMFINRMTNNIEHVDSAISRITMGNANLFGAIHQSEETLVKMFDGHEITGQEIRYHIKKLTKRVLNNEEPQVIILAFIDAMTSMHLSLNELYTRYMIKNALNRLRQLNGYTDGTYRKQWISPISKFPVEDNVAALGLIMGKQFNSVDEVVVILQNYYNDPASVVSDQIAH</sequence>